<proteinExistence type="predicted"/>
<dbReference type="GeneID" id="19464338"/>
<evidence type="ECO:0000313" key="2">
    <source>
        <dbReference type="Proteomes" id="UP000016922"/>
    </source>
</evidence>
<dbReference type="RefSeq" id="XP_008076764.1">
    <property type="nucleotide sequence ID" value="XM_008078573.1"/>
</dbReference>
<organism evidence="1 2">
    <name type="scientific">Glarea lozoyensis (strain ATCC 20868 / MF5171)</name>
    <dbReference type="NCBI Taxonomy" id="1116229"/>
    <lineage>
        <taxon>Eukaryota</taxon>
        <taxon>Fungi</taxon>
        <taxon>Dikarya</taxon>
        <taxon>Ascomycota</taxon>
        <taxon>Pezizomycotina</taxon>
        <taxon>Leotiomycetes</taxon>
        <taxon>Helotiales</taxon>
        <taxon>Helotiaceae</taxon>
        <taxon>Glarea</taxon>
    </lineage>
</organism>
<gene>
    <name evidence="1" type="ORF">GLAREA_05284</name>
</gene>
<dbReference type="HOGENOM" id="CLU_2469276_0_0_1"/>
<protein>
    <submittedName>
        <fullName evidence="1">Uncharacterized protein</fullName>
    </submittedName>
</protein>
<keyword evidence="2" id="KW-1185">Reference proteome</keyword>
<dbReference type="Proteomes" id="UP000016922">
    <property type="component" value="Unassembled WGS sequence"/>
</dbReference>
<dbReference type="AlphaFoldDB" id="S3DVH5"/>
<dbReference type="KEGG" id="glz:GLAREA_05284"/>
<name>S3DVH5_GLAL2</name>
<sequence>MTARNSRLGKSWKRLSQKVSGRATRRRIRFTKDLEEAASTADGSLAEMTGVDGSGSTAFLLPSSPSEVTGYPKLHACHLKITARKGGN</sequence>
<reference evidence="1 2" key="1">
    <citation type="journal article" date="2013" name="BMC Genomics">
        <title>Genomics-driven discovery of the pneumocandin biosynthetic gene cluster in the fungus Glarea lozoyensis.</title>
        <authorList>
            <person name="Chen L."/>
            <person name="Yue Q."/>
            <person name="Zhang X."/>
            <person name="Xiang M."/>
            <person name="Wang C."/>
            <person name="Li S."/>
            <person name="Che Y."/>
            <person name="Ortiz-Lopez F.J."/>
            <person name="Bills G.F."/>
            <person name="Liu X."/>
            <person name="An Z."/>
        </authorList>
    </citation>
    <scope>NUCLEOTIDE SEQUENCE [LARGE SCALE GENOMIC DNA]</scope>
    <source>
        <strain evidence="2">ATCC 20868 / MF5171</strain>
    </source>
</reference>
<dbReference type="EMBL" id="KE145353">
    <property type="protein sequence ID" value="EPE35946.1"/>
    <property type="molecule type" value="Genomic_DNA"/>
</dbReference>
<evidence type="ECO:0000313" key="1">
    <source>
        <dbReference type="EMBL" id="EPE35946.1"/>
    </source>
</evidence>
<accession>S3DVH5</accession>